<accession>A0A8G0L522</accession>
<gene>
    <name evidence="1" type="ORF">H0G86_000517</name>
</gene>
<sequence length="114" mass="12845">MRREATSHSCIYAMSAASYTHGVTPKTAKFYKESISITIHYRNPASHTSTPAVYHLSSVSSAFLHASVAPFMRNSKLNTEFNKQKRGGGLVFPHQTSHNSSRYVQYFTYLPLEQ</sequence>
<name>A0A8G0L522_9HYPO</name>
<evidence type="ECO:0000313" key="2">
    <source>
        <dbReference type="Proteomes" id="UP000826661"/>
    </source>
</evidence>
<protein>
    <submittedName>
        <fullName evidence="1">Uncharacterized protein</fullName>
    </submittedName>
</protein>
<keyword evidence="2" id="KW-1185">Reference proteome</keyword>
<reference evidence="1 2" key="1">
    <citation type="journal article" date="2021" name="BMC Genomics">
        <title>Telomere-to-telomere genome assembly of asparaginase-producing Trichoderma simmonsii.</title>
        <authorList>
            <person name="Chung D."/>
            <person name="Kwon Y.M."/>
            <person name="Yang Y."/>
        </authorList>
    </citation>
    <scope>NUCLEOTIDE SEQUENCE [LARGE SCALE GENOMIC DNA]</scope>
    <source>
        <strain evidence="1 2">GH-Sj1</strain>
    </source>
</reference>
<dbReference type="EMBL" id="CP075864">
    <property type="protein sequence ID" value="QYS93125.1"/>
    <property type="molecule type" value="Genomic_DNA"/>
</dbReference>
<proteinExistence type="predicted"/>
<evidence type="ECO:0000313" key="1">
    <source>
        <dbReference type="EMBL" id="QYS93125.1"/>
    </source>
</evidence>
<dbReference type="Proteomes" id="UP000826661">
    <property type="component" value="Chromosome I"/>
</dbReference>
<organism evidence="1 2">
    <name type="scientific">Trichoderma simmonsii</name>
    <dbReference type="NCBI Taxonomy" id="1491479"/>
    <lineage>
        <taxon>Eukaryota</taxon>
        <taxon>Fungi</taxon>
        <taxon>Dikarya</taxon>
        <taxon>Ascomycota</taxon>
        <taxon>Pezizomycotina</taxon>
        <taxon>Sordariomycetes</taxon>
        <taxon>Hypocreomycetidae</taxon>
        <taxon>Hypocreales</taxon>
        <taxon>Hypocreaceae</taxon>
        <taxon>Trichoderma</taxon>
    </lineage>
</organism>
<dbReference type="AlphaFoldDB" id="A0A8G0L522"/>